<sequence>MSSPAVAAPYTRAVVSAMRKLYPEALADKSFDNTGLLLEAPFDPLRRQMNSVLLTVDLTKAVADEAIERNDSIVVAYHPIIFRGLKALTLKDSQQQSLLRLAAEGISVYSPHTAVDCARGGLGDWLADIVSGTPHHPSQLSLKEKGLHLGSNQHTRYPIQATKVEGYPGAGMGRIVRFSKAVPLTDIIDRIGLGLGNPKGFPIAVPQGKQASDMMIKSIGICAGSGGHLFSEMEKMGEEVDLLFTGELSHHEALAAIEKGKCVICLFHSNTERGFLHSVLKGQLESTIAEEWERIRMEERAKEGMSDEYFEALDDEHIEVHVSEVDRDPYGIMISKREL</sequence>
<dbReference type="OrthoDB" id="3345469at2759"/>
<dbReference type="InterPro" id="IPR036069">
    <property type="entry name" value="DUF34/NIF3_sf"/>
</dbReference>
<dbReference type="eggNOG" id="KOG4131">
    <property type="taxonomic scope" value="Eukaryota"/>
</dbReference>
<name>M2NAB8_BAUPA</name>
<accession>M2NAB8</accession>
<feature type="binding site" evidence="2">
    <location>
        <position position="78"/>
    </location>
    <ligand>
        <name>a divalent metal cation</name>
        <dbReference type="ChEBI" id="CHEBI:60240"/>
        <label>1</label>
    </ligand>
</feature>
<keyword evidence="4" id="KW-1185">Reference proteome</keyword>
<dbReference type="PANTHER" id="PTHR13799">
    <property type="entry name" value="NGG1 INTERACTING FACTOR 3"/>
    <property type="match status" value="1"/>
</dbReference>
<proteinExistence type="inferred from homology"/>
<dbReference type="InterPro" id="IPR002678">
    <property type="entry name" value="DUF34/NIF3"/>
</dbReference>
<dbReference type="Proteomes" id="UP000011761">
    <property type="component" value="Unassembled WGS sequence"/>
</dbReference>
<gene>
    <name evidence="3" type="ORF">BAUCODRAFT_123091</name>
</gene>
<organism evidence="3 4">
    <name type="scientific">Baudoinia panamericana (strain UAMH 10762)</name>
    <name type="common">Angels' share fungus</name>
    <name type="synonym">Baudoinia compniacensis (strain UAMH 10762)</name>
    <dbReference type="NCBI Taxonomy" id="717646"/>
    <lineage>
        <taxon>Eukaryota</taxon>
        <taxon>Fungi</taxon>
        <taxon>Dikarya</taxon>
        <taxon>Ascomycota</taxon>
        <taxon>Pezizomycotina</taxon>
        <taxon>Dothideomycetes</taxon>
        <taxon>Dothideomycetidae</taxon>
        <taxon>Mycosphaerellales</taxon>
        <taxon>Teratosphaeriaceae</taxon>
        <taxon>Baudoinia</taxon>
    </lineage>
</organism>
<dbReference type="Pfam" id="PF01784">
    <property type="entry name" value="DUF34_NIF3"/>
    <property type="match status" value="1"/>
</dbReference>
<evidence type="ECO:0000313" key="4">
    <source>
        <dbReference type="Proteomes" id="UP000011761"/>
    </source>
</evidence>
<dbReference type="STRING" id="717646.M2NAB8"/>
<evidence type="ECO:0000256" key="1">
    <source>
        <dbReference type="ARBA" id="ARBA00006964"/>
    </source>
</evidence>
<dbReference type="KEGG" id="bcom:BAUCODRAFT_123091"/>
<dbReference type="AlphaFoldDB" id="M2NAB8"/>
<dbReference type="HOGENOM" id="CLU_037423_0_1_1"/>
<evidence type="ECO:0000256" key="2">
    <source>
        <dbReference type="PIRSR" id="PIRSR602678-1"/>
    </source>
</evidence>
<evidence type="ECO:0008006" key="5">
    <source>
        <dbReference type="Google" id="ProtNLM"/>
    </source>
</evidence>
<protein>
    <recommendedName>
        <fullName evidence="5">NGG1p interacting factor 3</fullName>
    </recommendedName>
</protein>
<dbReference type="OMA" id="NFDKTHL"/>
<dbReference type="Gene3D" id="3.40.1390.30">
    <property type="entry name" value="NIF3 (NGG1p interacting factor 3)-like"/>
    <property type="match status" value="1"/>
</dbReference>
<dbReference type="PANTHER" id="PTHR13799:SF13">
    <property type="entry name" value="NIF3-LIKE PROTEIN 1"/>
    <property type="match status" value="1"/>
</dbReference>
<reference evidence="3 4" key="1">
    <citation type="journal article" date="2012" name="PLoS Pathog.">
        <title>Diverse lifestyles and strategies of plant pathogenesis encoded in the genomes of eighteen Dothideomycetes fungi.</title>
        <authorList>
            <person name="Ohm R.A."/>
            <person name="Feau N."/>
            <person name="Henrissat B."/>
            <person name="Schoch C.L."/>
            <person name="Horwitz B.A."/>
            <person name="Barry K.W."/>
            <person name="Condon B.J."/>
            <person name="Copeland A.C."/>
            <person name="Dhillon B."/>
            <person name="Glaser F."/>
            <person name="Hesse C.N."/>
            <person name="Kosti I."/>
            <person name="LaButti K."/>
            <person name="Lindquist E.A."/>
            <person name="Lucas S."/>
            <person name="Salamov A.A."/>
            <person name="Bradshaw R.E."/>
            <person name="Ciuffetti L."/>
            <person name="Hamelin R.C."/>
            <person name="Kema G.H.J."/>
            <person name="Lawrence C."/>
            <person name="Scott J.A."/>
            <person name="Spatafora J.W."/>
            <person name="Turgeon B.G."/>
            <person name="de Wit P.J.G.M."/>
            <person name="Zhong S."/>
            <person name="Goodwin S.B."/>
            <person name="Grigoriev I.V."/>
        </authorList>
    </citation>
    <scope>NUCLEOTIDE SEQUENCE [LARGE SCALE GENOMIC DNA]</scope>
    <source>
        <strain evidence="3 4">UAMH 10762</strain>
    </source>
</reference>
<dbReference type="RefSeq" id="XP_007677168.1">
    <property type="nucleotide sequence ID" value="XM_007678978.1"/>
</dbReference>
<dbReference type="GO" id="GO:0005739">
    <property type="term" value="C:mitochondrion"/>
    <property type="evidence" value="ECO:0007669"/>
    <property type="project" value="EnsemblFungi"/>
</dbReference>
<keyword evidence="2" id="KW-0479">Metal-binding</keyword>
<dbReference type="GO" id="GO:0046872">
    <property type="term" value="F:metal ion binding"/>
    <property type="evidence" value="ECO:0007669"/>
    <property type="project" value="UniProtKB-KW"/>
</dbReference>
<evidence type="ECO:0000313" key="3">
    <source>
        <dbReference type="EMBL" id="EMC95800.1"/>
    </source>
</evidence>
<dbReference type="GeneID" id="19107743"/>
<dbReference type="NCBIfam" id="TIGR00486">
    <property type="entry name" value="YbgI_SA1388"/>
    <property type="match status" value="1"/>
</dbReference>
<dbReference type="EMBL" id="KB445556">
    <property type="protein sequence ID" value="EMC95800.1"/>
    <property type="molecule type" value="Genomic_DNA"/>
</dbReference>
<dbReference type="SUPFAM" id="SSF102705">
    <property type="entry name" value="NIF3 (NGG1p interacting factor 3)-like"/>
    <property type="match status" value="1"/>
</dbReference>
<feature type="binding site" evidence="2">
    <location>
        <position position="116"/>
    </location>
    <ligand>
        <name>a divalent metal cation</name>
        <dbReference type="ChEBI" id="CHEBI:60240"/>
        <label>1</label>
    </ligand>
</feature>
<feature type="binding site" evidence="2">
    <location>
        <position position="268"/>
    </location>
    <ligand>
        <name>a divalent metal cation</name>
        <dbReference type="ChEBI" id="CHEBI:60240"/>
        <label>1</label>
    </ligand>
</feature>
<comment type="similarity">
    <text evidence="1">Belongs to the GTP cyclohydrolase I type 2/NIF3 family.</text>
</comment>
<feature type="binding site" evidence="2">
    <location>
        <position position="272"/>
    </location>
    <ligand>
        <name>a divalent metal cation</name>
        <dbReference type="ChEBI" id="CHEBI:60240"/>
        <label>1</label>
    </ligand>
</feature>
<dbReference type="FunFam" id="3.40.1390.30:FF:000001">
    <property type="entry name" value="GTP cyclohydrolase 1 type 2"/>
    <property type="match status" value="1"/>
</dbReference>